<gene>
    <name evidence="6" type="ORF">SAMN05192551_102186</name>
</gene>
<dbReference type="RefSeq" id="WP_177208782.1">
    <property type="nucleotide sequence ID" value="NZ_FOQA01000002.1"/>
</dbReference>
<proteinExistence type="predicted"/>
<evidence type="ECO:0000313" key="7">
    <source>
        <dbReference type="Proteomes" id="UP000199287"/>
    </source>
</evidence>
<dbReference type="InterPro" id="IPR001647">
    <property type="entry name" value="HTH_TetR"/>
</dbReference>
<dbReference type="PANTHER" id="PTHR30055">
    <property type="entry name" value="HTH-TYPE TRANSCRIPTIONAL REGULATOR RUTR"/>
    <property type="match status" value="1"/>
</dbReference>
<protein>
    <submittedName>
        <fullName evidence="6">DNA-binding transcriptional regulator, AcrR family</fullName>
    </submittedName>
</protein>
<dbReference type="GO" id="GO:0045892">
    <property type="term" value="P:negative regulation of DNA-templated transcription"/>
    <property type="evidence" value="ECO:0007669"/>
    <property type="project" value="UniProtKB-ARBA"/>
</dbReference>
<dbReference type="PROSITE" id="PS50977">
    <property type="entry name" value="HTH_TETR_2"/>
    <property type="match status" value="1"/>
</dbReference>
<dbReference type="SUPFAM" id="SSF48498">
    <property type="entry name" value="Tetracyclin repressor-like, C-terminal domain"/>
    <property type="match status" value="1"/>
</dbReference>
<dbReference type="InterPro" id="IPR036271">
    <property type="entry name" value="Tet_transcr_reg_TetR-rel_C_sf"/>
</dbReference>
<dbReference type="EMBL" id="FOQA01000002">
    <property type="protein sequence ID" value="SFH69023.1"/>
    <property type="molecule type" value="Genomic_DNA"/>
</dbReference>
<organism evidence="6 7">
    <name type="scientific">Tindallia magadiensis</name>
    <dbReference type="NCBI Taxonomy" id="69895"/>
    <lineage>
        <taxon>Bacteria</taxon>
        <taxon>Bacillati</taxon>
        <taxon>Bacillota</taxon>
        <taxon>Clostridia</taxon>
        <taxon>Peptostreptococcales</taxon>
        <taxon>Tindalliaceae</taxon>
        <taxon>Tindallia</taxon>
    </lineage>
</organism>
<keyword evidence="7" id="KW-1185">Reference proteome</keyword>
<sequence length="193" mass="22749">MATQAERKYYRLLEQAERLFISRGFKNVTMEEIASAAGISKMTIYNHFDSKEHLVEFILMEMVKRFNKEIVEKIEQQPDTFGKLDIYFEEGKRTADEYSSVFLRDLYESPYLMEVIAAYKKKTTLKILMDILQEGADKGEIREVDQSFIIMLLDVISTGMMQLMHLYDEERMVSFNRWLSNFMKQGLMTPKGE</sequence>
<evidence type="ECO:0000259" key="5">
    <source>
        <dbReference type="PROSITE" id="PS50977"/>
    </source>
</evidence>
<name>A0A1I3C3P0_9FIRM</name>
<dbReference type="FunFam" id="1.10.10.60:FF:000141">
    <property type="entry name" value="TetR family transcriptional regulator"/>
    <property type="match status" value="1"/>
</dbReference>
<dbReference type="GO" id="GO:0003700">
    <property type="term" value="F:DNA-binding transcription factor activity"/>
    <property type="evidence" value="ECO:0007669"/>
    <property type="project" value="TreeGrafter"/>
</dbReference>
<evidence type="ECO:0000256" key="2">
    <source>
        <dbReference type="ARBA" id="ARBA00023125"/>
    </source>
</evidence>
<dbReference type="Gene3D" id="1.10.357.10">
    <property type="entry name" value="Tetracycline Repressor, domain 2"/>
    <property type="match status" value="1"/>
</dbReference>
<dbReference type="PANTHER" id="PTHR30055:SF234">
    <property type="entry name" value="HTH-TYPE TRANSCRIPTIONAL REGULATOR BETI"/>
    <property type="match status" value="1"/>
</dbReference>
<dbReference type="Pfam" id="PF00440">
    <property type="entry name" value="TetR_N"/>
    <property type="match status" value="1"/>
</dbReference>
<reference evidence="7" key="1">
    <citation type="submission" date="2016-10" db="EMBL/GenBank/DDBJ databases">
        <authorList>
            <person name="Varghese N."/>
            <person name="Submissions S."/>
        </authorList>
    </citation>
    <scope>NUCLEOTIDE SEQUENCE [LARGE SCALE GENOMIC DNA]</scope>
    <source>
        <strain evidence="7">Z-7934</strain>
    </source>
</reference>
<keyword evidence="1" id="KW-0805">Transcription regulation</keyword>
<evidence type="ECO:0000256" key="4">
    <source>
        <dbReference type="PROSITE-ProRule" id="PRU00335"/>
    </source>
</evidence>
<dbReference type="Proteomes" id="UP000199287">
    <property type="component" value="Unassembled WGS sequence"/>
</dbReference>
<keyword evidence="2 4" id="KW-0238">DNA-binding</keyword>
<dbReference type="InterPro" id="IPR009057">
    <property type="entry name" value="Homeodomain-like_sf"/>
</dbReference>
<evidence type="ECO:0000256" key="3">
    <source>
        <dbReference type="ARBA" id="ARBA00023163"/>
    </source>
</evidence>
<dbReference type="SUPFAM" id="SSF46689">
    <property type="entry name" value="Homeodomain-like"/>
    <property type="match status" value="1"/>
</dbReference>
<evidence type="ECO:0000313" key="6">
    <source>
        <dbReference type="EMBL" id="SFH69023.1"/>
    </source>
</evidence>
<evidence type="ECO:0000256" key="1">
    <source>
        <dbReference type="ARBA" id="ARBA00023015"/>
    </source>
</evidence>
<dbReference type="STRING" id="69895.SAMN05192551_102186"/>
<accession>A0A1I3C3P0</accession>
<dbReference type="GO" id="GO:0000976">
    <property type="term" value="F:transcription cis-regulatory region binding"/>
    <property type="evidence" value="ECO:0007669"/>
    <property type="project" value="TreeGrafter"/>
</dbReference>
<dbReference type="PRINTS" id="PR00455">
    <property type="entry name" value="HTHTETR"/>
</dbReference>
<feature type="DNA-binding region" description="H-T-H motif" evidence="4">
    <location>
        <begin position="29"/>
        <end position="48"/>
    </location>
</feature>
<dbReference type="AlphaFoldDB" id="A0A1I3C3P0"/>
<dbReference type="InterPro" id="IPR050109">
    <property type="entry name" value="HTH-type_TetR-like_transc_reg"/>
</dbReference>
<keyword evidence="3" id="KW-0804">Transcription</keyword>
<feature type="domain" description="HTH tetR-type" evidence="5">
    <location>
        <begin position="6"/>
        <end position="66"/>
    </location>
</feature>